<dbReference type="PANTHER" id="PTHR47268:SF4">
    <property type="entry name" value="ACYLPHOSPHATASE"/>
    <property type="match status" value="1"/>
</dbReference>
<accession>A0A2K8NA30</accession>
<dbReference type="Gene3D" id="3.30.70.100">
    <property type="match status" value="1"/>
</dbReference>
<dbReference type="KEGG" id="kyr:CVV65_10460"/>
<dbReference type="EMBL" id="CP024955">
    <property type="protein sequence ID" value="ATY85292.1"/>
    <property type="molecule type" value="Genomic_DNA"/>
</dbReference>
<name>A0A2K8NA30_9BACL</name>
<dbReference type="SUPFAM" id="SSF54975">
    <property type="entry name" value="Acylphosphatase/BLUF domain-like"/>
    <property type="match status" value="1"/>
</dbReference>
<keyword evidence="5" id="KW-0378">Hydrolase</keyword>
<gene>
    <name evidence="8" type="ORF">CVV65_10460</name>
</gene>
<dbReference type="AlphaFoldDB" id="A0A2K8NA30"/>
<dbReference type="Pfam" id="PF00708">
    <property type="entry name" value="Acylphosphatase"/>
    <property type="match status" value="1"/>
</dbReference>
<evidence type="ECO:0000256" key="5">
    <source>
        <dbReference type="PROSITE-ProRule" id="PRU00520"/>
    </source>
</evidence>
<feature type="active site" evidence="5">
    <location>
        <position position="36"/>
    </location>
</feature>
<evidence type="ECO:0000256" key="1">
    <source>
        <dbReference type="ARBA" id="ARBA00005614"/>
    </source>
</evidence>
<evidence type="ECO:0000256" key="2">
    <source>
        <dbReference type="ARBA" id="ARBA00012150"/>
    </source>
</evidence>
<dbReference type="RefSeq" id="WP_100668079.1">
    <property type="nucleotide sequence ID" value="NZ_CP024955.1"/>
</dbReference>
<organism evidence="8 9">
    <name type="scientific">Kyrpidia spormannii</name>
    <dbReference type="NCBI Taxonomy" id="2055160"/>
    <lineage>
        <taxon>Bacteria</taxon>
        <taxon>Bacillati</taxon>
        <taxon>Bacillota</taxon>
        <taxon>Bacilli</taxon>
        <taxon>Bacillales</taxon>
        <taxon>Alicyclobacillaceae</taxon>
        <taxon>Kyrpidia</taxon>
    </lineage>
</organism>
<evidence type="ECO:0000256" key="6">
    <source>
        <dbReference type="RuleBase" id="RU004168"/>
    </source>
</evidence>
<sequence>MIHQHLVVHGKVQGVGFRAYTARQAANLNIRRWVRNHPEGTVEINAAGSAEAMEAFVRAVKKGPPGSRVDLVEIRSLDVPLTDQTFTIRR</sequence>
<feature type="domain" description="Acylphosphatase-like" evidence="7">
    <location>
        <begin position="3"/>
        <end position="90"/>
    </location>
</feature>
<protein>
    <recommendedName>
        <fullName evidence="3 5">acylphosphatase</fullName>
        <ecNumber evidence="2 5">3.6.1.7</ecNumber>
    </recommendedName>
</protein>
<comment type="similarity">
    <text evidence="1 6">Belongs to the acylphosphatase family.</text>
</comment>
<dbReference type="PROSITE" id="PS51160">
    <property type="entry name" value="ACYLPHOSPHATASE_3"/>
    <property type="match status" value="1"/>
</dbReference>
<evidence type="ECO:0000259" key="7">
    <source>
        <dbReference type="PROSITE" id="PS51160"/>
    </source>
</evidence>
<dbReference type="GO" id="GO:0003998">
    <property type="term" value="F:acylphosphatase activity"/>
    <property type="evidence" value="ECO:0007669"/>
    <property type="project" value="UniProtKB-EC"/>
</dbReference>
<evidence type="ECO:0000256" key="3">
    <source>
        <dbReference type="ARBA" id="ARBA00015991"/>
    </source>
</evidence>
<evidence type="ECO:0000313" key="9">
    <source>
        <dbReference type="Proteomes" id="UP000231932"/>
    </source>
</evidence>
<dbReference type="EC" id="3.6.1.7" evidence="2 5"/>
<dbReference type="InterPro" id="IPR001792">
    <property type="entry name" value="Acylphosphatase-like_dom"/>
</dbReference>
<dbReference type="PROSITE" id="PS00150">
    <property type="entry name" value="ACYLPHOSPHATASE_1"/>
    <property type="match status" value="1"/>
</dbReference>
<dbReference type="InterPro" id="IPR017968">
    <property type="entry name" value="Acylphosphatase_CS"/>
</dbReference>
<dbReference type="InterPro" id="IPR020456">
    <property type="entry name" value="Acylphosphatase"/>
</dbReference>
<comment type="catalytic activity">
    <reaction evidence="4 5">
        <text>an acyl phosphate + H2O = a carboxylate + phosphate + H(+)</text>
        <dbReference type="Rhea" id="RHEA:14965"/>
        <dbReference type="ChEBI" id="CHEBI:15377"/>
        <dbReference type="ChEBI" id="CHEBI:15378"/>
        <dbReference type="ChEBI" id="CHEBI:29067"/>
        <dbReference type="ChEBI" id="CHEBI:43474"/>
        <dbReference type="ChEBI" id="CHEBI:59918"/>
        <dbReference type="EC" id="3.6.1.7"/>
    </reaction>
</comment>
<feature type="active site" evidence="5">
    <location>
        <position position="18"/>
    </location>
</feature>
<keyword evidence="9" id="KW-1185">Reference proteome</keyword>
<evidence type="ECO:0000313" key="8">
    <source>
        <dbReference type="EMBL" id="ATY85292.1"/>
    </source>
</evidence>
<proteinExistence type="inferred from homology"/>
<dbReference type="InterPro" id="IPR036046">
    <property type="entry name" value="Acylphosphatase-like_dom_sf"/>
</dbReference>
<dbReference type="OrthoDB" id="9808093at2"/>
<dbReference type="PANTHER" id="PTHR47268">
    <property type="entry name" value="ACYLPHOSPHATASE"/>
    <property type="match status" value="1"/>
</dbReference>
<dbReference type="Proteomes" id="UP000231932">
    <property type="component" value="Chromosome"/>
</dbReference>
<reference evidence="9" key="1">
    <citation type="submission" date="2017-11" db="EMBL/GenBank/DDBJ databases">
        <title>Complete Genome Sequence of Kyrpidia sp. Strain EA-1, a thermophilic, hydrogen-oxidizing Bacterium, isolated from the Azores.</title>
        <authorList>
            <person name="Reiner J.E."/>
            <person name="Lapp C.J."/>
            <person name="Bunk B."/>
            <person name="Gescher J."/>
        </authorList>
    </citation>
    <scope>NUCLEOTIDE SEQUENCE [LARGE SCALE GENOMIC DNA]</scope>
    <source>
        <strain evidence="9">EA-1</strain>
    </source>
</reference>
<evidence type="ECO:0000256" key="4">
    <source>
        <dbReference type="ARBA" id="ARBA00047645"/>
    </source>
</evidence>